<protein>
    <recommendedName>
        <fullName evidence="5">Porin family protein</fullName>
    </recommendedName>
</protein>
<dbReference type="EMBL" id="VZZJ01000001">
    <property type="protein sequence ID" value="KAB1075995.1"/>
    <property type="molecule type" value="Genomic_DNA"/>
</dbReference>
<evidence type="ECO:0000313" key="4">
    <source>
        <dbReference type="Proteomes" id="UP000441523"/>
    </source>
</evidence>
<feature type="chain" id="PRO_5026665154" description="Porin family protein" evidence="2">
    <location>
        <begin position="20"/>
        <end position="86"/>
    </location>
</feature>
<feature type="compositionally biased region" description="Low complexity" evidence="1">
    <location>
        <begin position="50"/>
        <end position="64"/>
    </location>
</feature>
<sequence length="86" mass="8557">MRAVLLVVAGLALAGPAQAEDFSGFYAGINAGYGFQRGDKDRNAPPAPATGPAGAPADGLPPSATGAVRAIAVERLGSRRATALPR</sequence>
<evidence type="ECO:0000313" key="3">
    <source>
        <dbReference type="EMBL" id="KAB1075995.1"/>
    </source>
</evidence>
<gene>
    <name evidence="3" type="ORF">F6X51_00150</name>
</gene>
<evidence type="ECO:0000256" key="2">
    <source>
        <dbReference type="SAM" id="SignalP"/>
    </source>
</evidence>
<organism evidence="3 4">
    <name type="scientific">Methylobacterium planeticum</name>
    <dbReference type="NCBI Taxonomy" id="2615211"/>
    <lineage>
        <taxon>Bacteria</taxon>
        <taxon>Pseudomonadati</taxon>
        <taxon>Pseudomonadota</taxon>
        <taxon>Alphaproteobacteria</taxon>
        <taxon>Hyphomicrobiales</taxon>
        <taxon>Methylobacteriaceae</taxon>
        <taxon>Methylobacterium</taxon>
    </lineage>
</organism>
<dbReference type="RefSeq" id="WP_150960795.1">
    <property type="nucleotide sequence ID" value="NZ_VZZJ01000001.1"/>
</dbReference>
<evidence type="ECO:0008006" key="5">
    <source>
        <dbReference type="Google" id="ProtNLM"/>
    </source>
</evidence>
<proteinExistence type="predicted"/>
<name>A0A6N6MV62_9HYPH</name>
<comment type="caution">
    <text evidence="3">The sequence shown here is derived from an EMBL/GenBank/DDBJ whole genome shotgun (WGS) entry which is preliminary data.</text>
</comment>
<keyword evidence="4" id="KW-1185">Reference proteome</keyword>
<feature type="signal peptide" evidence="2">
    <location>
        <begin position="1"/>
        <end position="19"/>
    </location>
</feature>
<dbReference type="Proteomes" id="UP000441523">
    <property type="component" value="Unassembled WGS sequence"/>
</dbReference>
<reference evidence="3 4" key="1">
    <citation type="submission" date="2019-09" db="EMBL/GenBank/DDBJ databases">
        <title>YIM 132548 draft genome.</title>
        <authorList>
            <person name="Jiang L."/>
        </authorList>
    </citation>
    <scope>NUCLEOTIDE SEQUENCE [LARGE SCALE GENOMIC DNA]</scope>
    <source>
        <strain evidence="3 4">YIM 132548</strain>
    </source>
</reference>
<keyword evidence="2" id="KW-0732">Signal</keyword>
<evidence type="ECO:0000256" key="1">
    <source>
        <dbReference type="SAM" id="MobiDB-lite"/>
    </source>
</evidence>
<feature type="region of interest" description="Disordered" evidence="1">
    <location>
        <begin position="37"/>
        <end position="64"/>
    </location>
</feature>
<dbReference type="AlphaFoldDB" id="A0A6N6MV62"/>
<accession>A0A6N6MV62</accession>